<dbReference type="CDD" id="cd00565">
    <property type="entry name" value="Ubl_ThiS"/>
    <property type="match status" value="1"/>
</dbReference>
<reference evidence="1 2" key="2">
    <citation type="journal article" date="2022" name="Mar. Drugs">
        <title>Bioassay-Guided Fractionation Leads to the Detection of Cholic Acid Generated by the Rare Thalassomonas sp.</title>
        <authorList>
            <person name="Pheiffer F."/>
            <person name="Schneider Y.K."/>
            <person name="Hansen E.H."/>
            <person name="Andersen J.H."/>
            <person name="Isaksson J."/>
            <person name="Busche T."/>
            <person name="R C."/>
            <person name="Kalinowski J."/>
            <person name="Zyl L.V."/>
            <person name="Trindade M."/>
        </authorList>
    </citation>
    <scope>NUCLEOTIDE SEQUENCE [LARGE SCALE GENOMIC DNA]</scope>
    <source>
        <strain evidence="1 2">A5K-106</strain>
    </source>
</reference>
<dbReference type="InterPro" id="IPR012675">
    <property type="entry name" value="Beta-grasp_dom_sf"/>
</dbReference>
<dbReference type="SUPFAM" id="SSF54285">
    <property type="entry name" value="MoaD/ThiS"/>
    <property type="match status" value="1"/>
</dbReference>
<evidence type="ECO:0000313" key="1">
    <source>
        <dbReference type="EMBL" id="WDE01698.1"/>
    </source>
</evidence>
<organism evidence="1 2">
    <name type="scientific">Thalassomonas actiniarum</name>
    <dbReference type="NCBI Taxonomy" id="485447"/>
    <lineage>
        <taxon>Bacteria</taxon>
        <taxon>Pseudomonadati</taxon>
        <taxon>Pseudomonadota</taxon>
        <taxon>Gammaproteobacteria</taxon>
        <taxon>Alteromonadales</taxon>
        <taxon>Colwelliaceae</taxon>
        <taxon>Thalassomonas</taxon>
    </lineage>
</organism>
<keyword evidence="2" id="KW-1185">Reference proteome</keyword>
<accession>A0AAE9YVN9</accession>
<dbReference type="AlphaFoldDB" id="A0AAE9YVN9"/>
<protein>
    <submittedName>
        <fullName evidence="1">Sulfur carrier protein ThiS</fullName>
    </submittedName>
</protein>
<dbReference type="KEGG" id="tact:SG35_000740"/>
<dbReference type="NCBIfam" id="TIGR01683">
    <property type="entry name" value="thiS"/>
    <property type="match status" value="1"/>
</dbReference>
<name>A0AAE9YVN9_9GAMM</name>
<dbReference type="InterPro" id="IPR016155">
    <property type="entry name" value="Mopterin_synth/thiamin_S_b"/>
</dbReference>
<reference evidence="1 2" key="1">
    <citation type="journal article" date="2015" name="Genome Announc.">
        <title>Draft Genome Sequences of Marine Isolates of Thalassomonas viridans and Thalassomonas actiniarum.</title>
        <authorList>
            <person name="Olonade I."/>
            <person name="van Zyl L.J."/>
            <person name="Trindade M."/>
        </authorList>
    </citation>
    <scope>NUCLEOTIDE SEQUENCE [LARGE SCALE GENOMIC DNA]</scope>
    <source>
        <strain evidence="1 2">A5K-106</strain>
    </source>
</reference>
<dbReference type="Proteomes" id="UP000032568">
    <property type="component" value="Chromosome"/>
</dbReference>
<gene>
    <name evidence="1" type="primary">thiS</name>
    <name evidence="1" type="ORF">SG35_000740</name>
</gene>
<dbReference type="Pfam" id="PF02597">
    <property type="entry name" value="ThiS"/>
    <property type="match status" value="1"/>
</dbReference>
<proteinExistence type="predicted"/>
<dbReference type="EMBL" id="CP059735">
    <property type="protein sequence ID" value="WDE01698.1"/>
    <property type="molecule type" value="Genomic_DNA"/>
</dbReference>
<evidence type="ECO:0000313" key="2">
    <source>
        <dbReference type="Proteomes" id="UP000032568"/>
    </source>
</evidence>
<sequence>MKITINGQMFELEQDHSVTAALALFLTPQQQKTSFAVALNGEFLARENYPVTTLSHRDGLDVLFPIQGG</sequence>
<dbReference type="Gene3D" id="3.10.20.30">
    <property type="match status" value="1"/>
</dbReference>
<dbReference type="InterPro" id="IPR010035">
    <property type="entry name" value="Thi_S"/>
</dbReference>
<dbReference type="InterPro" id="IPR003749">
    <property type="entry name" value="ThiS/MoaD-like"/>
</dbReference>